<feature type="region of interest" description="Disordered" evidence="1">
    <location>
        <begin position="1"/>
        <end position="39"/>
    </location>
</feature>
<dbReference type="OrthoDB" id="3263473at2759"/>
<dbReference type="AlphaFoldDB" id="A0A8S0VY64"/>
<organism evidence="2 3">
    <name type="scientific">Cyclocybe aegerita</name>
    <name type="common">Black poplar mushroom</name>
    <name type="synonym">Agrocybe aegerita</name>
    <dbReference type="NCBI Taxonomy" id="1973307"/>
    <lineage>
        <taxon>Eukaryota</taxon>
        <taxon>Fungi</taxon>
        <taxon>Dikarya</taxon>
        <taxon>Basidiomycota</taxon>
        <taxon>Agaricomycotina</taxon>
        <taxon>Agaricomycetes</taxon>
        <taxon>Agaricomycetidae</taxon>
        <taxon>Agaricales</taxon>
        <taxon>Agaricineae</taxon>
        <taxon>Bolbitiaceae</taxon>
        <taxon>Cyclocybe</taxon>
    </lineage>
</organism>
<protein>
    <submittedName>
        <fullName evidence="2">Uncharacterized protein</fullName>
    </submittedName>
</protein>
<gene>
    <name evidence="2" type="ORF">AAE3_LOCUS4444</name>
</gene>
<evidence type="ECO:0000256" key="1">
    <source>
        <dbReference type="SAM" id="MobiDB-lite"/>
    </source>
</evidence>
<evidence type="ECO:0000313" key="3">
    <source>
        <dbReference type="Proteomes" id="UP000467700"/>
    </source>
</evidence>
<comment type="caution">
    <text evidence="2">The sequence shown here is derived from an EMBL/GenBank/DDBJ whole genome shotgun (WGS) entry which is preliminary data.</text>
</comment>
<feature type="compositionally biased region" description="Polar residues" evidence="1">
    <location>
        <begin position="1"/>
        <end position="12"/>
    </location>
</feature>
<reference evidence="2 3" key="1">
    <citation type="submission" date="2020-01" db="EMBL/GenBank/DDBJ databases">
        <authorList>
            <person name="Gupta K D."/>
        </authorList>
    </citation>
    <scope>NUCLEOTIDE SEQUENCE [LARGE SCALE GENOMIC DNA]</scope>
</reference>
<accession>A0A8S0VY64</accession>
<proteinExistence type="predicted"/>
<dbReference type="EMBL" id="CACVBS010000035">
    <property type="protein sequence ID" value="CAA7261921.1"/>
    <property type="molecule type" value="Genomic_DNA"/>
</dbReference>
<dbReference type="Proteomes" id="UP000467700">
    <property type="component" value="Unassembled WGS sequence"/>
</dbReference>
<keyword evidence="3" id="KW-1185">Reference proteome</keyword>
<name>A0A8S0VY64_CYCAE</name>
<evidence type="ECO:0000313" key="2">
    <source>
        <dbReference type="EMBL" id="CAA7261921.1"/>
    </source>
</evidence>
<sequence>MVSGGSMVSTDGQDGADEEEDDKIGALPETLSWKDGTGETKKSISWISMNAKIQTLKDSCSSDNEILLAHSARSQARVQHATEEVQLVWEEMRQTLAFLEWKAGWWDQRRMARTHITNDLREGINAYALDQAHLQ</sequence>